<dbReference type="InterPro" id="IPR039567">
    <property type="entry name" value="Gly-zipper"/>
</dbReference>
<dbReference type="STRING" id="1499688.BN000_01874"/>
<dbReference type="Pfam" id="PF13488">
    <property type="entry name" value="Gly-zipper_Omp"/>
    <property type="match status" value="1"/>
</dbReference>
<protein>
    <recommendedName>
        <fullName evidence="1">Glycine zipper domain-containing protein</fullName>
    </recommendedName>
</protein>
<accession>A0A0U1NVF3</accession>
<dbReference type="EMBL" id="CVRB01000002">
    <property type="protein sequence ID" value="CRK81955.1"/>
    <property type="molecule type" value="Genomic_DNA"/>
</dbReference>
<reference evidence="3" key="1">
    <citation type="submission" date="2015-05" db="EMBL/GenBank/DDBJ databases">
        <authorList>
            <person name="Urmite Genomes"/>
        </authorList>
    </citation>
    <scope>NUCLEOTIDE SEQUENCE [LARGE SCALE GENOMIC DNA]</scope>
    <source>
        <strain evidence="3">LF1</strain>
    </source>
</reference>
<evidence type="ECO:0000313" key="3">
    <source>
        <dbReference type="Proteomes" id="UP000199087"/>
    </source>
</evidence>
<dbReference type="RefSeq" id="WP_090633589.1">
    <property type="nucleotide sequence ID" value="NZ_CVRB01000002.1"/>
</dbReference>
<sequence>MFNGVPLWAGVISGGLAQLKDTQAMTSGHLGKKEYAIQTSKNVTGSLGLMAGIEYGAILGTSILPGPGTIIGSLIGSMVGNWLGNTVGYQAGHIIFNNQMLHNNRLAHNESLKLQQNFSE</sequence>
<keyword evidence="3" id="KW-1185">Reference proteome</keyword>
<proteinExistence type="predicted"/>
<dbReference type="AlphaFoldDB" id="A0A0U1NVF3"/>
<evidence type="ECO:0000313" key="2">
    <source>
        <dbReference type="EMBL" id="CRK81955.1"/>
    </source>
</evidence>
<dbReference type="OrthoDB" id="2891040at2"/>
<feature type="domain" description="Glycine zipper" evidence="1">
    <location>
        <begin position="48"/>
        <end position="88"/>
    </location>
</feature>
<evidence type="ECO:0000259" key="1">
    <source>
        <dbReference type="Pfam" id="PF13488"/>
    </source>
</evidence>
<gene>
    <name evidence="2" type="ORF">BN000_01874</name>
</gene>
<dbReference type="Proteomes" id="UP000199087">
    <property type="component" value="Unassembled WGS sequence"/>
</dbReference>
<organism evidence="2 3">
    <name type="scientific">Neobacillus massiliamazoniensis</name>
    <dbReference type="NCBI Taxonomy" id="1499688"/>
    <lineage>
        <taxon>Bacteria</taxon>
        <taxon>Bacillati</taxon>
        <taxon>Bacillota</taxon>
        <taxon>Bacilli</taxon>
        <taxon>Bacillales</taxon>
        <taxon>Bacillaceae</taxon>
        <taxon>Neobacillus</taxon>
    </lineage>
</organism>
<name>A0A0U1NVF3_9BACI</name>